<reference evidence="3" key="1">
    <citation type="submission" date="2020-11" db="EMBL/GenBank/DDBJ databases">
        <authorList>
            <consortium name="DOE Joint Genome Institute"/>
            <person name="Ahrendt S."/>
            <person name="Riley R."/>
            <person name="Andreopoulos W."/>
            <person name="Labutti K."/>
            <person name="Pangilinan J."/>
            <person name="Ruiz-Duenas F.J."/>
            <person name="Barrasa J.M."/>
            <person name="Sanchez-Garcia M."/>
            <person name="Camarero S."/>
            <person name="Miyauchi S."/>
            <person name="Serrano A."/>
            <person name="Linde D."/>
            <person name="Babiker R."/>
            <person name="Drula E."/>
            <person name="Ayuso-Fernandez I."/>
            <person name="Pacheco R."/>
            <person name="Padilla G."/>
            <person name="Ferreira P."/>
            <person name="Barriuso J."/>
            <person name="Kellner H."/>
            <person name="Castanera R."/>
            <person name="Alfaro M."/>
            <person name="Ramirez L."/>
            <person name="Pisabarro A.G."/>
            <person name="Kuo A."/>
            <person name="Tritt A."/>
            <person name="Lipzen A."/>
            <person name="He G."/>
            <person name="Yan M."/>
            <person name="Ng V."/>
            <person name="Cullen D."/>
            <person name="Martin F."/>
            <person name="Rosso M.-N."/>
            <person name="Henrissat B."/>
            <person name="Hibbett D."/>
            <person name="Martinez A.T."/>
            <person name="Grigoriev I.V."/>
        </authorList>
    </citation>
    <scope>NUCLEOTIDE SEQUENCE</scope>
    <source>
        <strain evidence="3">CBS 506.95</strain>
    </source>
</reference>
<dbReference type="AlphaFoldDB" id="A0A9P6JRX9"/>
<gene>
    <name evidence="3" type="ORF">CPB83DRAFT_892360</name>
</gene>
<organism evidence="3 4">
    <name type="scientific">Crepidotus variabilis</name>
    <dbReference type="NCBI Taxonomy" id="179855"/>
    <lineage>
        <taxon>Eukaryota</taxon>
        <taxon>Fungi</taxon>
        <taxon>Dikarya</taxon>
        <taxon>Basidiomycota</taxon>
        <taxon>Agaricomycotina</taxon>
        <taxon>Agaricomycetes</taxon>
        <taxon>Agaricomycetidae</taxon>
        <taxon>Agaricales</taxon>
        <taxon>Agaricineae</taxon>
        <taxon>Crepidotaceae</taxon>
        <taxon>Crepidotus</taxon>
    </lineage>
</organism>
<feature type="region of interest" description="Disordered" evidence="1">
    <location>
        <begin position="1"/>
        <end position="20"/>
    </location>
</feature>
<dbReference type="Proteomes" id="UP000807306">
    <property type="component" value="Unassembled WGS sequence"/>
</dbReference>
<dbReference type="Gene3D" id="3.40.50.720">
    <property type="entry name" value="NAD(P)-binding Rossmann-like Domain"/>
    <property type="match status" value="1"/>
</dbReference>
<evidence type="ECO:0000259" key="2">
    <source>
        <dbReference type="Pfam" id="PF05368"/>
    </source>
</evidence>
<evidence type="ECO:0000313" key="3">
    <source>
        <dbReference type="EMBL" id="KAF9530716.1"/>
    </source>
</evidence>
<proteinExistence type="predicted"/>
<dbReference type="EMBL" id="MU157838">
    <property type="protein sequence ID" value="KAF9530716.1"/>
    <property type="molecule type" value="Genomic_DNA"/>
</dbReference>
<protein>
    <recommendedName>
        <fullName evidence="2">NmrA-like domain-containing protein</fullName>
    </recommendedName>
</protein>
<sequence>MSLVQRHSLQSQTSARSKSLSLQTARTLTSQITDPLFTVVGATSAQGASTIRALQASTKAYHVLAITRDPSKSSSKELEDFGCKLVQADIEPALVQQRLFLDPTTSLE</sequence>
<feature type="domain" description="NmrA-like" evidence="2">
    <location>
        <begin position="37"/>
        <end position="91"/>
    </location>
</feature>
<dbReference type="InterPro" id="IPR008030">
    <property type="entry name" value="NmrA-like"/>
</dbReference>
<accession>A0A9P6JRX9</accession>
<dbReference type="InterPro" id="IPR036291">
    <property type="entry name" value="NAD(P)-bd_dom_sf"/>
</dbReference>
<dbReference type="SUPFAM" id="SSF51735">
    <property type="entry name" value="NAD(P)-binding Rossmann-fold domains"/>
    <property type="match status" value="1"/>
</dbReference>
<evidence type="ECO:0000313" key="4">
    <source>
        <dbReference type="Proteomes" id="UP000807306"/>
    </source>
</evidence>
<dbReference type="OrthoDB" id="419598at2759"/>
<comment type="caution">
    <text evidence="3">The sequence shown here is derived from an EMBL/GenBank/DDBJ whole genome shotgun (WGS) entry which is preliminary data.</text>
</comment>
<name>A0A9P6JRX9_9AGAR</name>
<keyword evidence="4" id="KW-1185">Reference proteome</keyword>
<evidence type="ECO:0000256" key="1">
    <source>
        <dbReference type="SAM" id="MobiDB-lite"/>
    </source>
</evidence>
<dbReference type="Pfam" id="PF05368">
    <property type="entry name" value="NmrA"/>
    <property type="match status" value="1"/>
</dbReference>